<keyword evidence="7" id="KW-1185">Reference proteome</keyword>
<dbReference type="PANTHER" id="PTHR23111:SF71">
    <property type="entry name" value="RANBP2-TYPE DOMAIN-CONTAINING PROTEIN"/>
    <property type="match status" value="1"/>
</dbReference>
<evidence type="ECO:0000256" key="1">
    <source>
        <dbReference type="ARBA" id="ARBA00022723"/>
    </source>
</evidence>
<feature type="domain" description="RanBP2-type" evidence="5">
    <location>
        <begin position="94"/>
        <end position="123"/>
    </location>
</feature>
<dbReference type="InterPro" id="IPR036443">
    <property type="entry name" value="Znf_RanBP2_sf"/>
</dbReference>
<dbReference type="AlphaFoldDB" id="A0ABD1SAL3"/>
<dbReference type="FunFam" id="4.10.1060.10:FF:000013">
    <property type="entry name" value="Zinc finger, RanBP2-type protein"/>
    <property type="match status" value="1"/>
</dbReference>
<dbReference type="SMART" id="SM00547">
    <property type="entry name" value="ZnF_RBZ"/>
    <property type="match status" value="3"/>
</dbReference>
<gene>
    <name evidence="6" type="ORF">Adt_23175</name>
</gene>
<dbReference type="InterPro" id="IPR001876">
    <property type="entry name" value="Znf_RanBP2"/>
</dbReference>
<accession>A0ABD1SAL3</accession>
<dbReference type="Gene3D" id="4.10.1060.10">
    <property type="entry name" value="Zinc finger, RanBP2-type"/>
    <property type="match status" value="3"/>
</dbReference>
<evidence type="ECO:0000256" key="3">
    <source>
        <dbReference type="ARBA" id="ARBA00022833"/>
    </source>
</evidence>
<evidence type="ECO:0000256" key="4">
    <source>
        <dbReference type="PROSITE-ProRule" id="PRU00322"/>
    </source>
</evidence>
<sequence>MNGDLECSCTLYGKKGHDKHLCKEIYGSSNNKTSKARDVKSEAEVVVVVGEKGTGSAAGAVTEITLLDPSATDANSHAFLLTTKPPADSKWLPRIGDWICTGCTNNNYASREKCKKCGQPKEVAAMPAIAIPGASVPTHPNYFVSAQGGLDQNVNVGSLQQSLALSSSWSLGGLDKYGGEPTNIYGLQTASTWPLIGNNISGVPFASQTNQLSMVPNGWRSGDWICPCGFHNYSSRVQCKKCNAPMPQVEPSSLINTAVTAIGTKRLASEEFAHNWDNKRLNAGHTYGLQQSVPGFDLVLGSGSNNPNSMYPAIPSESLAIPPALHVSLPVPRVPAAPTLLGKGAKQWREGDWMCTNCNNHNYASRAQCNRCKTQREVLPQSVSVS</sequence>
<dbReference type="EMBL" id="JBFOLK010000007">
    <property type="protein sequence ID" value="KAL2497625.1"/>
    <property type="molecule type" value="Genomic_DNA"/>
</dbReference>
<dbReference type="PANTHER" id="PTHR23111">
    <property type="entry name" value="ZINC FINGER PROTEIN"/>
    <property type="match status" value="1"/>
</dbReference>
<dbReference type="GO" id="GO:0008270">
    <property type="term" value="F:zinc ion binding"/>
    <property type="evidence" value="ECO:0007669"/>
    <property type="project" value="UniProtKB-KW"/>
</dbReference>
<keyword evidence="3" id="KW-0862">Zinc</keyword>
<keyword evidence="1" id="KW-0479">Metal-binding</keyword>
<evidence type="ECO:0000313" key="7">
    <source>
        <dbReference type="Proteomes" id="UP001604336"/>
    </source>
</evidence>
<evidence type="ECO:0000313" key="6">
    <source>
        <dbReference type="EMBL" id="KAL2497625.1"/>
    </source>
</evidence>
<organism evidence="6 7">
    <name type="scientific">Abeliophyllum distichum</name>
    <dbReference type="NCBI Taxonomy" id="126358"/>
    <lineage>
        <taxon>Eukaryota</taxon>
        <taxon>Viridiplantae</taxon>
        <taxon>Streptophyta</taxon>
        <taxon>Embryophyta</taxon>
        <taxon>Tracheophyta</taxon>
        <taxon>Spermatophyta</taxon>
        <taxon>Magnoliopsida</taxon>
        <taxon>eudicotyledons</taxon>
        <taxon>Gunneridae</taxon>
        <taxon>Pentapetalae</taxon>
        <taxon>asterids</taxon>
        <taxon>lamiids</taxon>
        <taxon>Lamiales</taxon>
        <taxon>Oleaceae</taxon>
        <taxon>Forsythieae</taxon>
        <taxon>Abeliophyllum</taxon>
    </lineage>
</organism>
<dbReference type="Proteomes" id="UP001604336">
    <property type="component" value="Unassembled WGS sequence"/>
</dbReference>
<proteinExistence type="predicted"/>
<name>A0ABD1SAL3_9LAMI</name>
<dbReference type="Pfam" id="PF00641">
    <property type="entry name" value="Zn_ribbon_RanBP"/>
    <property type="match status" value="3"/>
</dbReference>
<dbReference type="SUPFAM" id="SSF90209">
    <property type="entry name" value="Ran binding protein zinc finger-like"/>
    <property type="match status" value="3"/>
</dbReference>
<reference evidence="7" key="1">
    <citation type="submission" date="2024-07" db="EMBL/GenBank/DDBJ databases">
        <title>Two chromosome-level genome assemblies of Korean endemic species Abeliophyllum distichum and Forsythia ovata (Oleaceae).</title>
        <authorList>
            <person name="Jang H."/>
        </authorList>
    </citation>
    <scope>NUCLEOTIDE SEQUENCE [LARGE SCALE GENOMIC DNA]</scope>
</reference>
<protein>
    <submittedName>
        <fullName evidence="6">Zinc finger (Ran-binding) family protein</fullName>
    </submittedName>
</protein>
<evidence type="ECO:0000256" key="2">
    <source>
        <dbReference type="ARBA" id="ARBA00022771"/>
    </source>
</evidence>
<dbReference type="PROSITE" id="PS01358">
    <property type="entry name" value="ZF_RANBP2_1"/>
    <property type="match status" value="2"/>
</dbReference>
<comment type="caution">
    <text evidence="6">The sequence shown here is derived from an EMBL/GenBank/DDBJ whole genome shotgun (WGS) entry which is preliminary data.</text>
</comment>
<feature type="domain" description="RanBP2-type" evidence="5">
    <location>
        <begin position="220"/>
        <end position="248"/>
    </location>
</feature>
<feature type="domain" description="RanBP2-type" evidence="5">
    <location>
        <begin position="349"/>
        <end position="378"/>
    </location>
</feature>
<dbReference type="PROSITE" id="PS50199">
    <property type="entry name" value="ZF_RANBP2_2"/>
    <property type="match status" value="3"/>
</dbReference>
<keyword evidence="2 4" id="KW-0863">Zinc-finger</keyword>
<evidence type="ECO:0000259" key="5">
    <source>
        <dbReference type="PROSITE" id="PS50199"/>
    </source>
</evidence>